<evidence type="ECO:0000256" key="2">
    <source>
        <dbReference type="ARBA" id="ARBA00023015"/>
    </source>
</evidence>
<gene>
    <name evidence="7" type="ORF">KALB_2157</name>
</gene>
<dbReference type="InterPro" id="IPR013249">
    <property type="entry name" value="RNA_pol_sigma70_r4_t2"/>
</dbReference>
<evidence type="ECO:0000256" key="3">
    <source>
        <dbReference type="ARBA" id="ARBA00023082"/>
    </source>
</evidence>
<dbReference type="EMBL" id="CP007155">
    <property type="protein sequence ID" value="AHH95526.1"/>
    <property type="molecule type" value="Genomic_DNA"/>
</dbReference>
<comment type="similarity">
    <text evidence="1">Belongs to the sigma-70 factor family. ECF subfamily.</text>
</comment>
<dbReference type="Pfam" id="PF04542">
    <property type="entry name" value="Sigma70_r2"/>
    <property type="match status" value="1"/>
</dbReference>
<dbReference type="InterPro" id="IPR007627">
    <property type="entry name" value="RNA_pol_sigma70_r2"/>
</dbReference>
<keyword evidence="2" id="KW-0805">Transcription regulation</keyword>
<dbReference type="GO" id="GO:0003677">
    <property type="term" value="F:DNA binding"/>
    <property type="evidence" value="ECO:0007669"/>
    <property type="project" value="InterPro"/>
</dbReference>
<dbReference type="SUPFAM" id="SSF88946">
    <property type="entry name" value="Sigma2 domain of RNA polymerase sigma factors"/>
    <property type="match status" value="1"/>
</dbReference>
<dbReference type="Pfam" id="PF08281">
    <property type="entry name" value="Sigma70_r4_2"/>
    <property type="match status" value="1"/>
</dbReference>
<accession>W5W4Y0</accession>
<dbReference type="InterPro" id="IPR013324">
    <property type="entry name" value="RNA_pol_sigma_r3/r4-like"/>
</dbReference>
<keyword evidence="8" id="KW-1185">Reference proteome</keyword>
<reference evidence="7 8" key="1">
    <citation type="journal article" date="2014" name="BMC Genomics">
        <title>Complete genome sequence of producer of the glycopeptide antibiotic Aculeximycin Kutzneria albida DSM 43870T, a representative of minor genus of Pseudonocardiaceae.</title>
        <authorList>
            <person name="Rebets Y."/>
            <person name="Tokovenko B."/>
            <person name="Lushchyk I."/>
            <person name="Ruckert C."/>
            <person name="Zaburannyi N."/>
            <person name="Bechthold A."/>
            <person name="Kalinowski J."/>
            <person name="Luzhetskyy A."/>
        </authorList>
    </citation>
    <scope>NUCLEOTIDE SEQUENCE [LARGE SCALE GENOMIC DNA]</scope>
    <source>
        <strain evidence="7">DSM 43870</strain>
    </source>
</reference>
<dbReference type="eggNOG" id="COG1595">
    <property type="taxonomic scope" value="Bacteria"/>
</dbReference>
<evidence type="ECO:0000256" key="4">
    <source>
        <dbReference type="ARBA" id="ARBA00023163"/>
    </source>
</evidence>
<dbReference type="Gene3D" id="1.10.1740.10">
    <property type="match status" value="1"/>
</dbReference>
<evidence type="ECO:0000313" key="8">
    <source>
        <dbReference type="Proteomes" id="UP000019225"/>
    </source>
</evidence>
<dbReference type="NCBIfam" id="TIGR02937">
    <property type="entry name" value="sigma70-ECF"/>
    <property type="match status" value="1"/>
</dbReference>
<dbReference type="CDD" id="cd06171">
    <property type="entry name" value="Sigma70_r4"/>
    <property type="match status" value="1"/>
</dbReference>
<feature type="domain" description="RNA polymerase sigma factor 70 region 4 type 2" evidence="6">
    <location>
        <begin position="146"/>
        <end position="196"/>
    </location>
</feature>
<keyword evidence="4" id="KW-0804">Transcription</keyword>
<name>W5W4Y0_9PSEU</name>
<dbReference type="InterPro" id="IPR013325">
    <property type="entry name" value="RNA_pol_sigma_r2"/>
</dbReference>
<dbReference type="SUPFAM" id="SSF88659">
    <property type="entry name" value="Sigma3 and sigma4 domains of RNA polymerase sigma factors"/>
    <property type="match status" value="1"/>
</dbReference>
<protein>
    <submittedName>
        <fullName evidence="7">RNA polymerase, sigma-24 subunit, ECF subfamily</fullName>
    </submittedName>
</protein>
<dbReference type="GO" id="GO:0006352">
    <property type="term" value="P:DNA-templated transcription initiation"/>
    <property type="evidence" value="ECO:0007669"/>
    <property type="project" value="InterPro"/>
</dbReference>
<proteinExistence type="inferred from homology"/>
<dbReference type="HOGENOM" id="CLU_047691_9_0_11"/>
<evidence type="ECO:0000256" key="1">
    <source>
        <dbReference type="ARBA" id="ARBA00010641"/>
    </source>
</evidence>
<dbReference type="STRING" id="1449976.KALB_2157"/>
<dbReference type="InterPro" id="IPR036388">
    <property type="entry name" value="WH-like_DNA-bd_sf"/>
</dbReference>
<feature type="domain" description="RNA polymerase sigma-70 region 2" evidence="5">
    <location>
        <begin position="46"/>
        <end position="112"/>
    </location>
</feature>
<organism evidence="7 8">
    <name type="scientific">Kutzneria albida DSM 43870</name>
    <dbReference type="NCBI Taxonomy" id="1449976"/>
    <lineage>
        <taxon>Bacteria</taxon>
        <taxon>Bacillati</taxon>
        <taxon>Actinomycetota</taxon>
        <taxon>Actinomycetes</taxon>
        <taxon>Pseudonocardiales</taxon>
        <taxon>Pseudonocardiaceae</taxon>
        <taxon>Kutzneria</taxon>
    </lineage>
</organism>
<dbReference type="OrthoDB" id="261230at2"/>
<dbReference type="Gene3D" id="1.10.10.10">
    <property type="entry name" value="Winged helix-like DNA-binding domain superfamily/Winged helix DNA-binding domain"/>
    <property type="match status" value="1"/>
</dbReference>
<dbReference type="PANTHER" id="PTHR43133">
    <property type="entry name" value="RNA POLYMERASE ECF-TYPE SIGMA FACTO"/>
    <property type="match status" value="1"/>
</dbReference>
<dbReference type="AlphaFoldDB" id="W5W4Y0"/>
<dbReference type="InterPro" id="IPR039425">
    <property type="entry name" value="RNA_pol_sigma-70-like"/>
</dbReference>
<sequence length="205" mass="22957">MFLPYPGPLPEYWAVTTAMVDENGPGQVWQLVRAAQSGDGEAFSELYAGYVDMVYRYVWFRVGDRALAEDLTSETFLRALRRITSVDYQGRDLGAWFMTIARNLVLDNAKSGRARLEISSADAGSDAVSHEGPEQAVLTRERSTVLLDCVRQLKHEQRECIVLRFLHGLSISETALRLGSTEGAVKALQHRAVRRLATLLPESYH</sequence>
<dbReference type="GO" id="GO:0016987">
    <property type="term" value="F:sigma factor activity"/>
    <property type="evidence" value="ECO:0007669"/>
    <property type="project" value="UniProtKB-KW"/>
</dbReference>
<keyword evidence="3" id="KW-0731">Sigma factor</keyword>
<dbReference type="PANTHER" id="PTHR43133:SF57">
    <property type="entry name" value="RNA POLYMERASE SIGMA-70 FACTOR"/>
    <property type="match status" value="1"/>
</dbReference>
<dbReference type="Proteomes" id="UP000019225">
    <property type="component" value="Chromosome"/>
</dbReference>
<dbReference type="InterPro" id="IPR014284">
    <property type="entry name" value="RNA_pol_sigma-70_dom"/>
</dbReference>
<evidence type="ECO:0000313" key="7">
    <source>
        <dbReference type="EMBL" id="AHH95526.1"/>
    </source>
</evidence>
<dbReference type="KEGG" id="kal:KALB_2157"/>
<evidence type="ECO:0000259" key="5">
    <source>
        <dbReference type="Pfam" id="PF04542"/>
    </source>
</evidence>
<evidence type="ECO:0000259" key="6">
    <source>
        <dbReference type="Pfam" id="PF08281"/>
    </source>
</evidence>